<reference evidence="1 2" key="1">
    <citation type="journal article" date="2021" name="Front. Genet.">
        <title>Chromosome-Level Genome Assembly Reveals Significant Gene Expansion in the Toll and IMD Signaling Pathways of Dendrolimus kikuchii.</title>
        <authorList>
            <person name="Zhou J."/>
            <person name="Wu P."/>
            <person name="Xiong Z."/>
            <person name="Liu N."/>
            <person name="Zhao N."/>
            <person name="Ji M."/>
            <person name="Qiu Y."/>
            <person name="Yang B."/>
        </authorList>
    </citation>
    <scope>NUCLEOTIDE SEQUENCE [LARGE SCALE GENOMIC DNA]</scope>
    <source>
        <strain evidence="1">Ann1</strain>
    </source>
</reference>
<proteinExistence type="predicted"/>
<dbReference type="EMBL" id="CM034415">
    <property type="protein sequence ID" value="KAJ0169739.1"/>
    <property type="molecule type" value="Genomic_DNA"/>
</dbReference>
<gene>
    <name evidence="1" type="ORF">K1T71_014345</name>
</gene>
<protein>
    <submittedName>
        <fullName evidence="1">Uncharacterized protein</fullName>
    </submittedName>
</protein>
<evidence type="ECO:0000313" key="2">
    <source>
        <dbReference type="Proteomes" id="UP000824533"/>
    </source>
</evidence>
<dbReference type="Proteomes" id="UP000824533">
    <property type="component" value="Linkage Group LG29"/>
</dbReference>
<organism evidence="1 2">
    <name type="scientific">Dendrolimus kikuchii</name>
    <dbReference type="NCBI Taxonomy" id="765133"/>
    <lineage>
        <taxon>Eukaryota</taxon>
        <taxon>Metazoa</taxon>
        <taxon>Ecdysozoa</taxon>
        <taxon>Arthropoda</taxon>
        <taxon>Hexapoda</taxon>
        <taxon>Insecta</taxon>
        <taxon>Pterygota</taxon>
        <taxon>Neoptera</taxon>
        <taxon>Endopterygota</taxon>
        <taxon>Lepidoptera</taxon>
        <taxon>Glossata</taxon>
        <taxon>Ditrysia</taxon>
        <taxon>Bombycoidea</taxon>
        <taxon>Lasiocampidae</taxon>
        <taxon>Dendrolimus</taxon>
    </lineage>
</organism>
<sequence length="229" mass="26337">MKYLFLITIFGSVFAYEKDMTFTVQAGRTDCFFQKVMPNEIIDVEYQVIDASHGELDVSFQLTDPVGRILVSDYKKPENTHRHTANLEGDYRFCFDNSFSTFSTKTVFFDILIESEDTDDKDYDTDKEMELGTAAETYMMRVSDISESVKRVADRVSTASRLQDILSAHEARDRNLAEDMCDRVMKWSMGQILLMLIVGITQVYFVKSLFEDNNSSSGYKRLVPNFSSH</sequence>
<comment type="caution">
    <text evidence="1">The sequence shown here is derived from an EMBL/GenBank/DDBJ whole genome shotgun (WGS) entry which is preliminary data.</text>
</comment>
<keyword evidence="2" id="KW-1185">Reference proteome</keyword>
<evidence type="ECO:0000313" key="1">
    <source>
        <dbReference type="EMBL" id="KAJ0169739.1"/>
    </source>
</evidence>
<accession>A0ACC1CDS2</accession>
<name>A0ACC1CDS2_9NEOP</name>